<keyword evidence="1" id="KW-0732">Signal</keyword>
<dbReference type="OrthoDB" id="2422134at2759"/>
<dbReference type="PANTHER" id="PTHR38123:SF1">
    <property type="entry name" value="HYDROPHOBIC SURFACE BINDING PROTEIN"/>
    <property type="match status" value="1"/>
</dbReference>
<organism evidence="2 3">
    <name type="scientific">Glarea lozoyensis (strain ATCC 74030 / MF5533)</name>
    <dbReference type="NCBI Taxonomy" id="1104152"/>
    <lineage>
        <taxon>Eukaryota</taxon>
        <taxon>Fungi</taxon>
        <taxon>Dikarya</taxon>
        <taxon>Ascomycota</taxon>
        <taxon>Pezizomycotina</taxon>
        <taxon>Leotiomycetes</taxon>
        <taxon>Helotiales</taxon>
        <taxon>Helotiaceae</taxon>
        <taxon>Glarea</taxon>
    </lineage>
</organism>
<evidence type="ECO:0000256" key="1">
    <source>
        <dbReference type="SAM" id="SignalP"/>
    </source>
</evidence>
<dbReference type="HOGENOM" id="CLU_1547733_0_0_1"/>
<dbReference type="GO" id="GO:0005576">
    <property type="term" value="C:extracellular region"/>
    <property type="evidence" value="ECO:0007669"/>
    <property type="project" value="TreeGrafter"/>
</dbReference>
<dbReference type="Pfam" id="PF12296">
    <property type="entry name" value="HsbA"/>
    <property type="match status" value="1"/>
</dbReference>
<dbReference type="InterPro" id="IPR021054">
    <property type="entry name" value="Cell_wall_mannoprotein_1"/>
</dbReference>
<dbReference type="PANTHER" id="PTHR38123">
    <property type="entry name" value="CELL WALL SERINE-THREONINE-RICH GALACTOMANNOPROTEIN MP1 (AFU_ORTHOLOGUE AFUA_4G03240)"/>
    <property type="match status" value="1"/>
</dbReference>
<dbReference type="EMBL" id="AGUE01000094">
    <property type="protein sequence ID" value="EHL00184.1"/>
    <property type="molecule type" value="Genomic_DNA"/>
</dbReference>
<feature type="signal peptide" evidence="1">
    <location>
        <begin position="1"/>
        <end position="18"/>
    </location>
</feature>
<proteinExistence type="predicted"/>
<dbReference type="AlphaFoldDB" id="H0EMV5"/>
<sequence>MKMVSINSLALFPVGASASVILSTPAFQCLNDVHLKYTNFDNIVKGWKGDILGALPMLPAQAALKSSIDSCTTTLKTNYPTVISDQDYNTFNTATDVVYGDFTTTLNDINAQKSKFDAAGIAGILLSDLTDIKGSASNLGAAVVGITPAANKDVQQTKVNAVSQLFGIVVGNLGS</sequence>
<comment type="caution">
    <text evidence="2">The sequence shown here is derived from an EMBL/GenBank/DDBJ whole genome shotgun (WGS) entry which is preliminary data.</text>
</comment>
<protein>
    <submittedName>
        <fullName evidence="2">Uncharacterized protein</fullName>
    </submittedName>
</protein>
<dbReference type="Gene3D" id="1.20.1280.140">
    <property type="match status" value="1"/>
</dbReference>
<keyword evidence="3" id="KW-1185">Reference proteome</keyword>
<accession>H0EMV5</accession>
<reference evidence="2 3" key="1">
    <citation type="journal article" date="2012" name="Eukaryot. Cell">
        <title>Genome sequence of the fungus Glarea lozoyensis: the first genome sequence of a species from the Helotiaceae family.</title>
        <authorList>
            <person name="Youssar L."/>
            <person name="Gruening B.A."/>
            <person name="Erxleben A."/>
            <person name="Guenther S."/>
            <person name="Huettel W."/>
        </authorList>
    </citation>
    <scope>NUCLEOTIDE SEQUENCE [LARGE SCALE GENOMIC DNA]</scope>
    <source>
        <strain evidence="3">ATCC 74030 / MF5533</strain>
    </source>
</reference>
<name>H0EMV5_GLAL7</name>
<feature type="chain" id="PRO_5003532217" evidence="1">
    <location>
        <begin position="19"/>
        <end position="175"/>
    </location>
</feature>
<evidence type="ECO:0000313" key="2">
    <source>
        <dbReference type="EMBL" id="EHL00184.1"/>
    </source>
</evidence>
<dbReference type="InParanoid" id="H0EMV5"/>
<dbReference type="Proteomes" id="UP000005446">
    <property type="component" value="Unassembled WGS sequence"/>
</dbReference>
<gene>
    <name evidence="2" type="ORF">M7I_3953</name>
</gene>
<evidence type="ECO:0000313" key="3">
    <source>
        <dbReference type="Proteomes" id="UP000005446"/>
    </source>
</evidence>